<feature type="chain" id="PRO_5041251923" evidence="3">
    <location>
        <begin position="16"/>
        <end position="135"/>
    </location>
</feature>
<dbReference type="Proteomes" id="UP001168972">
    <property type="component" value="Unassembled WGS sequence"/>
</dbReference>
<feature type="signal peptide" evidence="3">
    <location>
        <begin position="1"/>
        <end position="15"/>
    </location>
</feature>
<keyword evidence="5" id="KW-1185">Reference proteome</keyword>
<evidence type="ECO:0000256" key="3">
    <source>
        <dbReference type="SAM" id="SignalP"/>
    </source>
</evidence>
<name>A0AA39L139_MICHY</name>
<comment type="caution">
    <text evidence="4">The sequence shown here is derived from an EMBL/GenBank/DDBJ whole genome shotgun (WGS) entry which is preliminary data.</text>
</comment>
<keyword evidence="1 2" id="KW-0193">Cuticle</keyword>
<evidence type="ECO:0000256" key="2">
    <source>
        <dbReference type="PROSITE-ProRule" id="PRU00497"/>
    </source>
</evidence>
<dbReference type="PANTHER" id="PTHR10380:SF173">
    <property type="entry name" value="CUTICULAR PROTEIN 47EF, ISOFORM C-RELATED"/>
    <property type="match status" value="1"/>
</dbReference>
<protein>
    <submittedName>
        <fullName evidence="4">Uncharacterized protein</fullName>
    </submittedName>
</protein>
<accession>A0AA39L139</accession>
<dbReference type="InterPro" id="IPR000618">
    <property type="entry name" value="Insect_cuticle"/>
</dbReference>
<organism evidence="4 5">
    <name type="scientific">Microctonus hyperodae</name>
    <name type="common">Parasitoid wasp</name>
    <dbReference type="NCBI Taxonomy" id="165561"/>
    <lineage>
        <taxon>Eukaryota</taxon>
        <taxon>Metazoa</taxon>
        <taxon>Ecdysozoa</taxon>
        <taxon>Arthropoda</taxon>
        <taxon>Hexapoda</taxon>
        <taxon>Insecta</taxon>
        <taxon>Pterygota</taxon>
        <taxon>Neoptera</taxon>
        <taxon>Endopterygota</taxon>
        <taxon>Hymenoptera</taxon>
        <taxon>Apocrita</taxon>
        <taxon>Ichneumonoidea</taxon>
        <taxon>Braconidae</taxon>
        <taxon>Euphorinae</taxon>
        <taxon>Microctonus</taxon>
    </lineage>
</organism>
<evidence type="ECO:0000313" key="4">
    <source>
        <dbReference type="EMBL" id="KAK0181209.1"/>
    </source>
</evidence>
<dbReference type="PANTHER" id="PTHR10380">
    <property type="entry name" value="CUTICLE PROTEIN"/>
    <property type="match status" value="1"/>
</dbReference>
<dbReference type="GO" id="GO:0008010">
    <property type="term" value="F:structural constituent of chitin-based larval cuticle"/>
    <property type="evidence" value="ECO:0007669"/>
    <property type="project" value="TreeGrafter"/>
</dbReference>
<keyword evidence="3" id="KW-0732">Signal</keyword>
<evidence type="ECO:0000313" key="5">
    <source>
        <dbReference type="Proteomes" id="UP001168972"/>
    </source>
</evidence>
<reference evidence="4" key="1">
    <citation type="journal article" date="2023" name="bioRxiv">
        <title>Scaffold-level genome assemblies of two parasitoid biocontrol wasps reveal the parthenogenesis mechanism and an associated novel virus.</title>
        <authorList>
            <person name="Inwood S."/>
            <person name="Skelly J."/>
            <person name="Guhlin J."/>
            <person name="Harrop T."/>
            <person name="Goldson S."/>
            <person name="Dearden P."/>
        </authorList>
    </citation>
    <scope>NUCLEOTIDE SEQUENCE</scope>
    <source>
        <strain evidence="4">Lincoln</strain>
        <tissue evidence="4">Whole body</tissue>
    </source>
</reference>
<evidence type="ECO:0000256" key="1">
    <source>
        <dbReference type="ARBA" id="ARBA00022460"/>
    </source>
</evidence>
<dbReference type="InterPro" id="IPR050468">
    <property type="entry name" value="Cuticle_Struct_Prot"/>
</dbReference>
<proteinExistence type="predicted"/>
<reference evidence="4" key="2">
    <citation type="submission" date="2023-03" db="EMBL/GenBank/DDBJ databases">
        <authorList>
            <person name="Inwood S.N."/>
            <person name="Skelly J.G."/>
            <person name="Guhlin J."/>
            <person name="Harrop T.W.R."/>
            <person name="Goldson S.G."/>
            <person name="Dearden P.K."/>
        </authorList>
    </citation>
    <scope>NUCLEOTIDE SEQUENCE</scope>
    <source>
        <strain evidence="4">Lincoln</strain>
        <tissue evidence="4">Whole body</tissue>
    </source>
</reference>
<sequence length="135" mass="14161">MYGFALFAIVAVASAAVLPNEPVPIISQSSEVNPDGSYYNNYETGNGIVVQEQAVVVKSSTGKNADDVATAVTGTASWTAPDGTPVQLSWTADESGAHFTGTHLPVAPPAPEIPLAIQRSLEWIAAHPYVEPKKQ</sequence>
<dbReference type="PROSITE" id="PS51155">
    <property type="entry name" value="CHIT_BIND_RR_2"/>
    <property type="match status" value="1"/>
</dbReference>
<gene>
    <name evidence="4" type="ORF">PV327_003511</name>
</gene>
<dbReference type="EMBL" id="JAQQBR010000002">
    <property type="protein sequence ID" value="KAK0181209.1"/>
    <property type="molecule type" value="Genomic_DNA"/>
</dbReference>
<dbReference type="AlphaFoldDB" id="A0AA39L139"/>
<dbReference type="GO" id="GO:0062129">
    <property type="term" value="C:chitin-based extracellular matrix"/>
    <property type="evidence" value="ECO:0007669"/>
    <property type="project" value="TreeGrafter"/>
</dbReference>
<dbReference type="Pfam" id="PF00379">
    <property type="entry name" value="Chitin_bind_4"/>
    <property type="match status" value="1"/>
</dbReference>